<reference evidence="2 3" key="1">
    <citation type="submission" date="2024-01" db="EMBL/GenBank/DDBJ databases">
        <title>The strains designed SYSU M86414 and SYSU M84420 isolated from the marine sediment in San Sha City (Hainan Province, China).</title>
        <authorList>
            <person name="Guo D."/>
        </authorList>
    </citation>
    <scope>NUCLEOTIDE SEQUENCE [LARGE SCALE GENOMIC DNA]</scope>
    <source>
        <strain evidence="2 3">SYSU M84420</strain>
    </source>
</reference>
<dbReference type="EMBL" id="JAYMGW010000035">
    <property type="protein sequence ID" value="MEC4266975.1"/>
    <property type="molecule type" value="Genomic_DNA"/>
</dbReference>
<name>A0ABU6IVU2_9FLAO</name>
<evidence type="ECO:0000259" key="1">
    <source>
        <dbReference type="Pfam" id="PF01610"/>
    </source>
</evidence>
<dbReference type="RefSeq" id="WP_326407891.1">
    <property type="nucleotide sequence ID" value="NZ_JAYMGW010000035.1"/>
</dbReference>
<evidence type="ECO:0000313" key="2">
    <source>
        <dbReference type="EMBL" id="MEC4266975.1"/>
    </source>
</evidence>
<accession>A0ABU6IVU2</accession>
<dbReference type="InterPro" id="IPR002560">
    <property type="entry name" value="Transposase_DDE"/>
</dbReference>
<organism evidence="2 3">
    <name type="scientific">Flagellimonas halotolerans</name>
    <dbReference type="NCBI Taxonomy" id="3112164"/>
    <lineage>
        <taxon>Bacteria</taxon>
        <taxon>Pseudomonadati</taxon>
        <taxon>Bacteroidota</taxon>
        <taxon>Flavobacteriia</taxon>
        <taxon>Flavobacteriales</taxon>
        <taxon>Flavobacteriaceae</taxon>
        <taxon>Flagellimonas</taxon>
    </lineage>
</organism>
<feature type="domain" description="Transposase IS204/IS1001/IS1096/IS1165 DDE" evidence="1">
    <location>
        <begin position="57"/>
        <end position="322"/>
    </location>
</feature>
<comment type="caution">
    <text evidence="2">The sequence shown here is derived from an EMBL/GenBank/DDBJ whole genome shotgun (WGS) entry which is preliminary data.</text>
</comment>
<gene>
    <name evidence="2" type="ORF">VOP03_16630</name>
</gene>
<dbReference type="InterPro" id="IPR047951">
    <property type="entry name" value="Transpos_ISL3"/>
</dbReference>
<protein>
    <submittedName>
        <fullName evidence="2">Transposase</fullName>
    </submittedName>
</protein>
<dbReference type="PANTHER" id="PTHR33498:SF1">
    <property type="entry name" value="TRANSPOSASE FOR INSERTION SEQUENCE ELEMENT IS1557"/>
    <property type="match status" value="1"/>
</dbReference>
<evidence type="ECO:0000313" key="3">
    <source>
        <dbReference type="Proteomes" id="UP001355298"/>
    </source>
</evidence>
<dbReference type="PANTHER" id="PTHR33498">
    <property type="entry name" value="TRANSPOSASE FOR INSERTION SEQUENCE ELEMENT IS1557"/>
    <property type="match status" value="1"/>
</dbReference>
<dbReference type="Pfam" id="PF01610">
    <property type="entry name" value="DDE_Tnp_ISL3"/>
    <property type="match status" value="1"/>
</dbReference>
<proteinExistence type="predicted"/>
<dbReference type="Proteomes" id="UP001355298">
    <property type="component" value="Unassembled WGS sequence"/>
</dbReference>
<sequence length="328" mass="37949">MVSTKPNDCHTIGSFYGVNGKKLQRQYRDCLSEFKEWKDKPHAKDWLIFPENMGKYLSIDETALSKGELYTIITNKKAKGRKGAIVAILAGTKAEPIIEQLLKIPKTLRDRVKEITLDMAHSMKMIAKKCFPKAIQVTDRFHVQKLALEALQDIRIKHRWEAIDLENEQIKQAKGAQKGFIPETFPNGDTRKQLLARSRYLLYKAPNNWTQNQHIRSKILFEQYPDIKKAYNLVQGLRNIFNTATSIQAAYTRLAHWYKDVEQTGFKAFNTIANTITLNYRSILNYFINRSTNASAESFNAKIKAFRAQFRGVKNVEFFLFRLTTIFA</sequence>
<keyword evidence="3" id="KW-1185">Reference proteome</keyword>